<dbReference type="Proteomes" id="UP000676456">
    <property type="component" value="Unassembled WGS sequence"/>
</dbReference>
<evidence type="ECO:0000313" key="2">
    <source>
        <dbReference type="EMBL" id="MBS4224210.1"/>
    </source>
</evidence>
<evidence type="ECO:0000313" key="3">
    <source>
        <dbReference type="Proteomes" id="UP000676456"/>
    </source>
</evidence>
<dbReference type="InterPro" id="IPR001387">
    <property type="entry name" value="Cro/C1-type_HTH"/>
</dbReference>
<keyword evidence="3" id="KW-1185">Reference proteome</keyword>
<organism evidence="2 3">
    <name type="scientific">Lederbergia citrea</name>
    <dbReference type="NCBI Taxonomy" id="2833581"/>
    <lineage>
        <taxon>Bacteria</taxon>
        <taxon>Bacillati</taxon>
        <taxon>Bacillota</taxon>
        <taxon>Bacilli</taxon>
        <taxon>Bacillales</taxon>
        <taxon>Bacillaceae</taxon>
        <taxon>Lederbergia</taxon>
    </lineage>
</organism>
<dbReference type="Pfam" id="PF13443">
    <property type="entry name" value="HTH_26"/>
    <property type="match status" value="1"/>
</dbReference>
<name>A0A942UP05_9BACI</name>
<sequence length="48" mass="5534">MTDLREATISEIANDTRSTYNKKHLLKIMEALKVSDLNDILEVRSTKQ</sequence>
<comment type="caution">
    <text evidence="2">The sequence shown here is derived from an EMBL/GenBank/DDBJ whole genome shotgun (WGS) entry which is preliminary data.</text>
</comment>
<feature type="domain" description="HTH cro/C1-type" evidence="1">
    <location>
        <begin position="2"/>
        <end position="43"/>
    </location>
</feature>
<gene>
    <name evidence="2" type="ORF">KHA91_15930</name>
</gene>
<proteinExistence type="predicted"/>
<evidence type="ECO:0000259" key="1">
    <source>
        <dbReference type="Pfam" id="PF13443"/>
    </source>
</evidence>
<dbReference type="EMBL" id="JAGYPN010000003">
    <property type="protein sequence ID" value="MBS4224210.1"/>
    <property type="molecule type" value="Genomic_DNA"/>
</dbReference>
<dbReference type="AlphaFoldDB" id="A0A942UP05"/>
<reference evidence="2 3" key="1">
    <citation type="submission" date="2021-05" db="EMBL/GenBank/DDBJ databases">
        <title>Novel Bacillus species.</title>
        <authorList>
            <person name="Liu G."/>
        </authorList>
    </citation>
    <scope>NUCLEOTIDE SEQUENCE [LARGE SCALE GENOMIC DNA]</scope>
    <source>
        <strain evidence="2 3">FJAT-49682</strain>
    </source>
</reference>
<protein>
    <recommendedName>
        <fullName evidence="1">HTH cro/C1-type domain-containing protein</fullName>
    </recommendedName>
</protein>
<accession>A0A942UP05</accession>